<sequence>MVQKIDNKFDLITQDQTRFIERQTALINNNAQQIDQLQRIFDIQRGEIAQVKQDILNAARPSFPWLRKDSNRRPSD</sequence>
<dbReference type="AlphaFoldDB" id="A0A0F3IMD0"/>
<keyword evidence="2" id="KW-1185">Reference proteome</keyword>
<dbReference type="RefSeq" id="WP_045778129.1">
    <property type="nucleotide sequence ID" value="NZ_LAJX01000023.1"/>
</dbReference>
<proteinExistence type="predicted"/>
<reference evidence="2" key="1">
    <citation type="submission" date="2015-03" db="EMBL/GenBank/DDBJ databases">
        <title>Draft genome sequence of a novel methanotroph (Sn10-6) isolated from flooded ricefield rhizosphere in India.</title>
        <authorList>
            <person name="Pandit P.S."/>
            <person name="Pore S.D."/>
            <person name="Arora P."/>
            <person name="Kapse N.G."/>
            <person name="Dhakephalkar P.K."/>
            <person name="Rahalkar M.C."/>
        </authorList>
    </citation>
    <scope>NUCLEOTIDE SEQUENCE [LARGE SCALE GENOMIC DNA]</scope>
    <source>
        <strain evidence="2">Sn10-6</strain>
    </source>
</reference>
<protein>
    <submittedName>
        <fullName evidence="1">Uncharacterized protein</fullName>
    </submittedName>
</protein>
<organism evidence="1 2">
    <name type="scientific">Methylocucumis oryzae</name>
    <dbReference type="NCBI Taxonomy" id="1632867"/>
    <lineage>
        <taxon>Bacteria</taxon>
        <taxon>Pseudomonadati</taxon>
        <taxon>Pseudomonadota</taxon>
        <taxon>Gammaproteobacteria</taxon>
        <taxon>Methylococcales</taxon>
        <taxon>Methylococcaceae</taxon>
        <taxon>Methylocucumis</taxon>
    </lineage>
</organism>
<reference evidence="1 2" key="2">
    <citation type="journal article" date="2016" name="Microb. Ecol.">
        <title>Genome Characteristics of a Novel Type I Methanotroph (Sn10-6) Isolated from a Flooded Indian Rice Field.</title>
        <authorList>
            <person name="Rahalkar M.C."/>
            <person name="Pandit P.S."/>
            <person name="Dhakephalkar P.K."/>
            <person name="Pore S."/>
            <person name="Arora P."/>
            <person name="Kapse N."/>
        </authorList>
    </citation>
    <scope>NUCLEOTIDE SEQUENCE [LARGE SCALE GENOMIC DNA]</scope>
    <source>
        <strain evidence="1 2">Sn10-6</strain>
    </source>
</reference>
<accession>A0A0F3IMD0</accession>
<gene>
    <name evidence="1" type="ORF">VZ94_03150</name>
</gene>
<evidence type="ECO:0000313" key="2">
    <source>
        <dbReference type="Proteomes" id="UP000033684"/>
    </source>
</evidence>
<name>A0A0F3IMD0_9GAMM</name>
<evidence type="ECO:0000313" key="1">
    <source>
        <dbReference type="EMBL" id="KJV07673.1"/>
    </source>
</evidence>
<dbReference type="EMBL" id="LAJX01000023">
    <property type="protein sequence ID" value="KJV07673.1"/>
    <property type="molecule type" value="Genomic_DNA"/>
</dbReference>
<comment type="caution">
    <text evidence="1">The sequence shown here is derived from an EMBL/GenBank/DDBJ whole genome shotgun (WGS) entry which is preliminary data.</text>
</comment>
<dbReference type="Proteomes" id="UP000033684">
    <property type="component" value="Unassembled WGS sequence"/>
</dbReference>